<organism evidence="21 22">
    <name type="scientific">Idiomarina fontislapidosi</name>
    <dbReference type="NCBI Taxonomy" id="263723"/>
    <lineage>
        <taxon>Bacteria</taxon>
        <taxon>Pseudomonadati</taxon>
        <taxon>Pseudomonadota</taxon>
        <taxon>Gammaproteobacteria</taxon>
        <taxon>Alteromonadales</taxon>
        <taxon>Idiomarinaceae</taxon>
        <taxon>Idiomarina</taxon>
    </lineage>
</organism>
<dbReference type="InterPro" id="IPR002932">
    <property type="entry name" value="Glu_synthdom"/>
</dbReference>
<feature type="domain" description="Glutamine amidotransferase type-2" evidence="20">
    <location>
        <begin position="13"/>
        <end position="407"/>
    </location>
</feature>
<keyword evidence="14" id="KW-0003">3Fe-4S</keyword>
<dbReference type="InterPro" id="IPR036485">
    <property type="entry name" value="Glu_synth_asu_C_sf"/>
</dbReference>
<dbReference type="InterPro" id="IPR002489">
    <property type="entry name" value="Glu_synth_asu_C"/>
</dbReference>
<keyword evidence="10" id="KW-0560">Oxidoreductase</keyword>
<evidence type="ECO:0000256" key="15">
    <source>
        <dbReference type="ARBA" id="ARBA00037898"/>
    </source>
</evidence>
<sequence length="1492" mass="163458">MRLYHADDVRDNCGFGLIASIEGDARHDLISTAVQGLDRMQHRGGIGADGKTGDGCGLLLQIPEQFFREYAEQQGWNLGKKFAVGMVFFARNSDKRESARHLIEQELQKETLSVVGWRKVPVDDSVLGEGAKAAEPKIEQVLISAPTGWRKKDIERRLYMARRRVEQKVEQGVFSADELYICSMSSLLLVYKGLMMAGDLPRYYPDLANKALKTSICVFHQRFSTNTQPRWRLAQPFRFLAHNGEINTIRGNRQWAQARIYKFHSPLLPDLQQAAPLVGQEGSDSASLDNMLELLLAGGMDLFRAMRLLIPPAWQGDSTMSDEMRAFYEFNALHMEPWDGPAGVVMSNGRHVACSLDRNGLRPARYVLTKSGILTIASEVGIWDYEEHDVQEKGRLGPGQMMAVDTYTGRIWHNGEIEDDLKSRQPYRQWLTEHRRRLVPFERCSADKIGQRLYDDNQMLVLHKAFLYTREELQQVVAVLAKDAQEAVGSMGDDTPTAVLSKQPRLLYDYFRQQFAQVTNPAIDPIRERHVMSLETIIGREHNVFSEASGDADRVVFESPILMYTDLKQLRELDEHHYGHATLSLAFSPTEKNLEQALADLVDAAIDVVKNQHRVMVILSDREFSKGEVVIPAPMAVGAVQQALVKAQLRCDSNIIVETGSARDPHHMAVLLGLGATAVYPFLAYESVEQLVHQGKLAMDVKQAVMNYRQGLNKGLLKILSKMGIASIAGYRGSSLFEAVGLNQEILDACFANAPARINGTSFADVQTDLQRIFQQCWLKRKPLPHGGLLKYVHGGEYHAYNPDVVTSLQAAVASGKQADYAVYQRYVNERPVAHIRDLLKLNPSAATPIDINDVEPKEALFPRFDTAAMSIGALSAEAHEALAEAMNRIGGHSNSGEGGEDPKRFNSSKNSRIKQVASGRFGVTPHYLVNADVIQIKVAQGAKPGEGGQLPGEKVTAEIAQLRFAVPGTTLISPPPHHDIYSIEDLAQLIFDLKQVNPKALVSVKLVSTPGIGTIATGVAKAYADLITVSGYDGGTGASPLTSVKYAGSPWELGLAEVHQALVDNNLRHKIRLQVDGGLKTGLDVVKAAILGAESFGFGTAPMVALGCKYLRICHLNNCATGVATQDETLRKEFFRGLPERVITLFEFIAEEVREWLAKLGLNSITDAIGRVDLLERLPGETQRQHSMDLGPLLAAAGTASEHAKYCVEKNPPYDPGRLNQRLLELTRQAIDNRQGGSWSLTIRNDDRSVGAMVSGYIAQKHGNQGMAVAPIQLGFMGTAGQSFGAFNAGGLKLHLTGDANDYVGKGMAGGSIVIKPRTGVSYASEVSTIMGNTCLYGATGGKLYAAGCAGERFAVRNSGATAVVEGIGDHGCEYMTGGIVVVLGQCGINFGAGMTGGFAYLRNIDGDLHRRLNGELVEAVAVDKPIIKEHLRGLIHEHHEATGSQYSRQLLAEFDDIVKQFVIVKPKSADIASLLGHRARSTAELRVQVM</sequence>
<accession>A0A432XN15</accession>
<dbReference type="OrthoDB" id="9758182at2"/>
<dbReference type="FunFam" id="3.60.20.10:FF:000001">
    <property type="entry name" value="Glutamate synthase, large subunit"/>
    <property type="match status" value="1"/>
</dbReference>
<evidence type="ECO:0000256" key="8">
    <source>
        <dbReference type="ARBA" id="ARBA00022723"/>
    </source>
</evidence>
<evidence type="ECO:0000256" key="7">
    <source>
        <dbReference type="ARBA" id="ARBA00022643"/>
    </source>
</evidence>
<dbReference type="GO" id="GO:0004355">
    <property type="term" value="F:glutamate synthase (NADPH) activity"/>
    <property type="evidence" value="ECO:0007669"/>
    <property type="project" value="UniProtKB-EC"/>
</dbReference>
<name>A0A432XN15_9GAMM</name>
<evidence type="ECO:0000256" key="10">
    <source>
        <dbReference type="ARBA" id="ARBA00023002"/>
    </source>
</evidence>
<dbReference type="CDD" id="cd00982">
    <property type="entry name" value="gltB_C"/>
    <property type="match status" value="1"/>
</dbReference>
<comment type="catalytic activity">
    <reaction evidence="16">
        <text>2 L-glutamate + NADP(+) = L-glutamine + 2-oxoglutarate + NADPH + H(+)</text>
        <dbReference type="Rhea" id="RHEA:15501"/>
        <dbReference type="ChEBI" id="CHEBI:15378"/>
        <dbReference type="ChEBI" id="CHEBI:16810"/>
        <dbReference type="ChEBI" id="CHEBI:29985"/>
        <dbReference type="ChEBI" id="CHEBI:57783"/>
        <dbReference type="ChEBI" id="CHEBI:58349"/>
        <dbReference type="ChEBI" id="CHEBI:58359"/>
        <dbReference type="EC" id="1.4.1.13"/>
    </reaction>
</comment>
<dbReference type="InterPro" id="IPR017932">
    <property type="entry name" value="GATase_2_dom"/>
</dbReference>
<keyword evidence="11" id="KW-0408">Iron</keyword>
<evidence type="ECO:0000256" key="17">
    <source>
        <dbReference type="ARBA" id="ARBA00072108"/>
    </source>
</evidence>
<keyword evidence="22" id="KW-1185">Reference proteome</keyword>
<dbReference type="InterPro" id="IPR029055">
    <property type="entry name" value="Ntn_hydrolases_N"/>
</dbReference>
<dbReference type="GO" id="GO:0051538">
    <property type="term" value="F:3 iron, 4 sulfur cluster binding"/>
    <property type="evidence" value="ECO:0007669"/>
    <property type="project" value="UniProtKB-KW"/>
</dbReference>
<evidence type="ECO:0000256" key="4">
    <source>
        <dbReference type="ARBA" id="ARBA00012079"/>
    </source>
</evidence>
<dbReference type="CDD" id="cd00713">
    <property type="entry name" value="GltS"/>
    <property type="match status" value="1"/>
</dbReference>
<keyword evidence="13" id="KW-0314">Glutamate biosynthesis</keyword>
<keyword evidence="12" id="KW-0411">Iron-sulfur</keyword>
<evidence type="ECO:0000256" key="1">
    <source>
        <dbReference type="ARBA" id="ARBA00001917"/>
    </source>
</evidence>
<keyword evidence="7" id="KW-0288">FMN</keyword>
<dbReference type="EC" id="1.4.1.13" evidence="4"/>
<dbReference type="InterPro" id="IPR013785">
    <property type="entry name" value="Aldolase_TIM"/>
</dbReference>
<comment type="similarity">
    <text evidence="3">Belongs to the glutamate synthase family.</text>
</comment>
<evidence type="ECO:0000256" key="13">
    <source>
        <dbReference type="ARBA" id="ARBA00023164"/>
    </source>
</evidence>
<dbReference type="Pfam" id="PF04898">
    <property type="entry name" value="Glu_syn_central"/>
    <property type="match status" value="1"/>
</dbReference>
<keyword evidence="6" id="KW-0285">Flavoprotein</keyword>
<keyword evidence="5" id="KW-0028">Amino-acid biosynthesis</keyword>
<feature type="region of interest" description="Disordered" evidence="19">
    <location>
        <begin position="890"/>
        <end position="912"/>
    </location>
</feature>
<comment type="cofactor">
    <cofactor evidence="1">
        <name>FMN</name>
        <dbReference type="ChEBI" id="CHEBI:58210"/>
    </cofactor>
</comment>
<keyword evidence="8" id="KW-0479">Metal-binding</keyword>
<dbReference type="Pfam" id="PF01645">
    <property type="entry name" value="Glu_synthase"/>
    <property type="match status" value="1"/>
</dbReference>
<dbReference type="PROSITE" id="PS51278">
    <property type="entry name" value="GATASE_TYPE_2"/>
    <property type="match status" value="1"/>
</dbReference>
<dbReference type="NCBIfam" id="NF008730">
    <property type="entry name" value="PRK11750.1"/>
    <property type="match status" value="1"/>
</dbReference>
<dbReference type="SUPFAM" id="SSF51395">
    <property type="entry name" value="FMN-linked oxidoreductases"/>
    <property type="match status" value="1"/>
</dbReference>
<evidence type="ECO:0000259" key="20">
    <source>
        <dbReference type="PROSITE" id="PS51278"/>
    </source>
</evidence>
<evidence type="ECO:0000256" key="12">
    <source>
        <dbReference type="ARBA" id="ARBA00023014"/>
    </source>
</evidence>
<dbReference type="RefSeq" id="WP_110576345.1">
    <property type="nucleotide sequence ID" value="NZ_PIPV01000016.1"/>
</dbReference>
<dbReference type="SUPFAM" id="SSF56235">
    <property type="entry name" value="N-terminal nucleophile aminohydrolases (Ntn hydrolases)"/>
    <property type="match status" value="1"/>
</dbReference>
<dbReference type="EMBL" id="PIPV01000016">
    <property type="protein sequence ID" value="RUO50100.1"/>
    <property type="molecule type" value="Genomic_DNA"/>
</dbReference>
<dbReference type="GO" id="GO:0006537">
    <property type="term" value="P:glutamate biosynthetic process"/>
    <property type="evidence" value="ECO:0007669"/>
    <property type="project" value="UniProtKB-KW"/>
</dbReference>
<dbReference type="GO" id="GO:0046872">
    <property type="term" value="F:metal ion binding"/>
    <property type="evidence" value="ECO:0007669"/>
    <property type="project" value="UniProtKB-KW"/>
</dbReference>
<evidence type="ECO:0000313" key="21">
    <source>
        <dbReference type="EMBL" id="RUO50100.1"/>
    </source>
</evidence>
<dbReference type="Gene3D" id="3.20.20.70">
    <property type="entry name" value="Aldolase class I"/>
    <property type="match status" value="2"/>
</dbReference>
<evidence type="ECO:0000256" key="2">
    <source>
        <dbReference type="ARBA" id="ARBA00001927"/>
    </source>
</evidence>
<evidence type="ECO:0000256" key="19">
    <source>
        <dbReference type="SAM" id="MobiDB-lite"/>
    </source>
</evidence>
<keyword evidence="9" id="KW-0315">Glutamine amidotransferase</keyword>
<dbReference type="PANTHER" id="PTHR11938">
    <property type="entry name" value="FAD NADPH DEHYDROGENASE/OXIDOREDUCTASE"/>
    <property type="match status" value="1"/>
</dbReference>
<comment type="pathway">
    <text evidence="15">Amino-acid biosynthesis; L-glutamate biosynthesis via GLT pathway; L-glutamate from 2-oxoglutarate and L-glutamine (NADP(+) route): step 1/1.</text>
</comment>
<dbReference type="SUPFAM" id="SSF69336">
    <property type="entry name" value="Alpha subunit of glutamate synthase, C-terminal domain"/>
    <property type="match status" value="1"/>
</dbReference>
<evidence type="ECO:0000256" key="3">
    <source>
        <dbReference type="ARBA" id="ARBA00009716"/>
    </source>
</evidence>
<evidence type="ECO:0000256" key="16">
    <source>
        <dbReference type="ARBA" id="ARBA00048151"/>
    </source>
</evidence>
<protein>
    <recommendedName>
        <fullName evidence="17">Glutamate synthase [NADPH] large chain</fullName>
        <ecNumber evidence="4">1.4.1.13</ecNumber>
    </recommendedName>
    <alternativeName>
        <fullName evidence="18">Glutamate synthase subunit alpha</fullName>
    </alternativeName>
</protein>
<evidence type="ECO:0000256" key="11">
    <source>
        <dbReference type="ARBA" id="ARBA00023004"/>
    </source>
</evidence>
<evidence type="ECO:0000256" key="9">
    <source>
        <dbReference type="ARBA" id="ARBA00022962"/>
    </source>
</evidence>
<evidence type="ECO:0000256" key="6">
    <source>
        <dbReference type="ARBA" id="ARBA00022630"/>
    </source>
</evidence>
<gene>
    <name evidence="21" type="ORF">CWE25_12840</name>
</gene>
<dbReference type="Gene3D" id="3.60.20.10">
    <property type="entry name" value="Glutamine Phosphoribosylpyrophosphate, subunit 1, domain 1"/>
    <property type="match status" value="1"/>
</dbReference>
<comment type="caution">
    <text evidence="21">The sequence shown here is derived from an EMBL/GenBank/DDBJ whole genome shotgun (WGS) entry which is preliminary data.</text>
</comment>
<proteinExistence type="inferred from homology"/>
<dbReference type="Pfam" id="PF00310">
    <property type="entry name" value="GATase_2"/>
    <property type="match status" value="1"/>
</dbReference>
<dbReference type="Gene3D" id="2.160.20.60">
    <property type="entry name" value="Glutamate synthase, alpha subunit, C-terminal domain"/>
    <property type="match status" value="1"/>
</dbReference>
<evidence type="ECO:0000313" key="22">
    <source>
        <dbReference type="Proteomes" id="UP000287330"/>
    </source>
</evidence>
<evidence type="ECO:0000256" key="5">
    <source>
        <dbReference type="ARBA" id="ARBA00022605"/>
    </source>
</evidence>
<comment type="cofactor">
    <cofactor evidence="2">
        <name>[3Fe-4S] cluster</name>
        <dbReference type="ChEBI" id="CHEBI:21137"/>
    </cofactor>
</comment>
<dbReference type="PANTHER" id="PTHR11938:SF148">
    <property type="entry name" value="GLUTAMATE SYNTHASE [NADPH] LARGE CHAIN"/>
    <property type="match status" value="1"/>
</dbReference>
<dbReference type="GO" id="GO:0019676">
    <property type="term" value="P:ammonia assimilation cycle"/>
    <property type="evidence" value="ECO:0007669"/>
    <property type="project" value="TreeGrafter"/>
</dbReference>
<dbReference type="InterPro" id="IPR050711">
    <property type="entry name" value="ET-N_metabolism_enzyme"/>
</dbReference>
<dbReference type="CDD" id="cd02808">
    <property type="entry name" value="GltS_FMN"/>
    <property type="match status" value="1"/>
</dbReference>
<evidence type="ECO:0000256" key="14">
    <source>
        <dbReference type="ARBA" id="ARBA00023291"/>
    </source>
</evidence>
<reference evidence="22" key="1">
    <citation type="journal article" date="2018" name="Front. Microbiol.">
        <title>Genome-Based Analysis Reveals the Taxonomy and Diversity of the Family Idiomarinaceae.</title>
        <authorList>
            <person name="Liu Y."/>
            <person name="Lai Q."/>
            <person name="Shao Z."/>
        </authorList>
    </citation>
    <scope>NUCLEOTIDE SEQUENCE [LARGE SCALE GENOMIC DNA]</scope>
    <source>
        <strain evidence="22">F23</strain>
    </source>
</reference>
<dbReference type="Pfam" id="PF01493">
    <property type="entry name" value="GXGXG"/>
    <property type="match status" value="1"/>
</dbReference>
<evidence type="ECO:0000256" key="18">
    <source>
        <dbReference type="ARBA" id="ARBA00079921"/>
    </source>
</evidence>
<dbReference type="FunFam" id="3.20.20.70:FF:000061">
    <property type="entry name" value="Glutamate synthase large subunit"/>
    <property type="match status" value="1"/>
</dbReference>
<dbReference type="InterPro" id="IPR006982">
    <property type="entry name" value="Glu_synth_centr_N"/>
</dbReference>
<dbReference type="Proteomes" id="UP000287330">
    <property type="component" value="Unassembled WGS sequence"/>
</dbReference>